<feature type="domain" description="VOC" evidence="1">
    <location>
        <begin position="11"/>
        <end position="134"/>
    </location>
</feature>
<reference evidence="2 3" key="1">
    <citation type="submission" date="2009-02" db="EMBL/GenBank/DDBJ databases">
        <authorList>
            <person name="Fulton L."/>
            <person name="Clifton S."/>
            <person name="Fulton B."/>
            <person name="Xu J."/>
            <person name="Minx P."/>
            <person name="Pepin K.H."/>
            <person name="Johnson M."/>
            <person name="Bhonagiri V."/>
            <person name="Nash W.E."/>
            <person name="Mardis E.R."/>
            <person name="Wilson R.K."/>
        </authorList>
    </citation>
    <scope>NUCLEOTIDE SEQUENCE [LARGE SCALE GENOMIC DNA]</scope>
    <source>
        <strain evidence="2 3">DSM 16841</strain>
    </source>
</reference>
<evidence type="ECO:0000313" key="2">
    <source>
        <dbReference type="EMBL" id="EEG94182.1"/>
    </source>
</evidence>
<dbReference type="InterPro" id="IPR004360">
    <property type="entry name" value="Glyas_Fos-R_dOase_dom"/>
</dbReference>
<dbReference type="EMBL" id="ACFY01000086">
    <property type="protein sequence ID" value="EEG94182.1"/>
    <property type="molecule type" value="Genomic_DNA"/>
</dbReference>
<dbReference type="Pfam" id="PF00903">
    <property type="entry name" value="Glyoxalase"/>
    <property type="match status" value="1"/>
</dbReference>
<dbReference type="SUPFAM" id="SSF54593">
    <property type="entry name" value="Glyoxalase/Bleomycin resistance protein/Dihydroxybiphenyl dioxygenase"/>
    <property type="match status" value="1"/>
</dbReference>
<dbReference type="InterPro" id="IPR029068">
    <property type="entry name" value="Glyas_Bleomycin-R_OHBP_Dase"/>
</dbReference>
<accession>C0FTM3</accession>
<organism evidence="2 3">
    <name type="scientific">Roseburia inulinivorans DSM 16841</name>
    <dbReference type="NCBI Taxonomy" id="622312"/>
    <lineage>
        <taxon>Bacteria</taxon>
        <taxon>Bacillati</taxon>
        <taxon>Bacillota</taxon>
        <taxon>Clostridia</taxon>
        <taxon>Lachnospirales</taxon>
        <taxon>Lachnospiraceae</taxon>
        <taxon>Roseburia</taxon>
    </lineage>
</organism>
<protein>
    <submittedName>
        <fullName evidence="2">Glyoxalase family protein</fullName>
    </submittedName>
</protein>
<sequence>MKENKRMLIQGIHHVCIKCRKDEIEKVKHFYGELLGLPILRSWGETELEGFMFETGDGLVEVFTNAENGLPQGSIRHFAFKTNDVDQCVKIVRESGYQITVEPKDVVIASNPPFPIRVAFCIGPVGEEIEFFQEK</sequence>
<proteinExistence type="predicted"/>
<dbReference type="Proteomes" id="UP000003561">
    <property type="component" value="Unassembled WGS sequence"/>
</dbReference>
<reference evidence="2 3" key="2">
    <citation type="submission" date="2009-03" db="EMBL/GenBank/DDBJ databases">
        <title>Draft genome sequence of Roseburia inulinivorans (DSM 16841).</title>
        <authorList>
            <person name="Sudarsanam P."/>
            <person name="Ley R."/>
            <person name="Guruge J."/>
            <person name="Turnbaugh P.J."/>
            <person name="Mahowald M."/>
            <person name="Liep D."/>
            <person name="Gordon J."/>
        </authorList>
    </citation>
    <scope>NUCLEOTIDE SEQUENCE [LARGE SCALE GENOMIC DNA]</scope>
    <source>
        <strain evidence="2 3">DSM 16841</strain>
    </source>
</reference>
<dbReference type="AlphaFoldDB" id="C0FTM3"/>
<comment type="caution">
    <text evidence="2">The sequence shown here is derived from an EMBL/GenBank/DDBJ whole genome shotgun (WGS) entry which is preliminary data.</text>
</comment>
<evidence type="ECO:0000259" key="1">
    <source>
        <dbReference type="PROSITE" id="PS51819"/>
    </source>
</evidence>
<evidence type="ECO:0000313" key="3">
    <source>
        <dbReference type="Proteomes" id="UP000003561"/>
    </source>
</evidence>
<gene>
    <name evidence="2" type="ORF">ROSEINA2194_02094</name>
</gene>
<dbReference type="PROSITE" id="PS51819">
    <property type="entry name" value="VOC"/>
    <property type="match status" value="1"/>
</dbReference>
<name>C0FTM3_9FIRM</name>
<dbReference type="eggNOG" id="COG0346">
    <property type="taxonomic scope" value="Bacteria"/>
</dbReference>
<dbReference type="InterPro" id="IPR037523">
    <property type="entry name" value="VOC_core"/>
</dbReference>
<dbReference type="Gene3D" id="3.10.180.10">
    <property type="entry name" value="2,3-Dihydroxybiphenyl 1,2-Dioxygenase, domain 1"/>
    <property type="match status" value="1"/>
</dbReference>